<proteinExistence type="predicted"/>
<gene>
    <name evidence="2" type="ORF">BGZ65_012832</name>
</gene>
<organism evidence="2 3">
    <name type="scientific">Modicella reniformis</name>
    <dbReference type="NCBI Taxonomy" id="1440133"/>
    <lineage>
        <taxon>Eukaryota</taxon>
        <taxon>Fungi</taxon>
        <taxon>Fungi incertae sedis</taxon>
        <taxon>Mucoromycota</taxon>
        <taxon>Mortierellomycotina</taxon>
        <taxon>Mortierellomycetes</taxon>
        <taxon>Mortierellales</taxon>
        <taxon>Mortierellaceae</taxon>
        <taxon>Modicella</taxon>
    </lineage>
</organism>
<evidence type="ECO:0000313" key="2">
    <source>
        <dbReference type="EMBL" id="KAF9960048.1"/>
    </source>
</evidence>
<keyword evidence="3" id="KW-1185">Reference proteome</keyword>
<sequence>MSILEAKVWDVIGLRREGDRVGRGNCISKSPGGSDETGEQEKDVTATAARSTASPTTRPGSSNKTNKNKSNVKSKKKSGTMNDIYDPNTKA</sequence>
<dbReference type="EMBL" id="JAAAHW010006480">
    <property type="protein sequence ID" value="KAF9960048.1"/>
    <property type="molecule type" value="Genomic_DNA"/>
</dbReference>
<feature type="non-terminal residue" evidence="2">
    <location>
        <position position="91"/>
    </location>
</feature>
<feature type="compositionally biased region" description="Low complexity" evidence="1">
    <location>
        <begin position="45"/>
        <end position="65"/>
    </location>
</feature>
<comment type="caution">
    <text evidence="2">The sequence shown here is derived from an EMBL/GenBank/DDBJ whole genome shotgun (WGS) entry which is preliminary data.</text>
</comment>
<dbReference type="Proteomes" id="UP000749646">
    <property type="component" value="Unassembled WGS sequence"/>
</dbReference>
<dbReference type="AlphaFoldDB" id="A0A9P6J3I2"/>
<accession>A0A9P6J3I2</accession>
<evidence type="ECO:0000256" key="1">
    <source>
        <dbReference type="SAM" id="MobiDB-lite"/>
    </source>
</evidence>
<name>A0A9P6J3I2_9FUNG</name>
<protein>
    <submittedName>
        <fullName evidence="2">Uncharacterized protein</fullName>
    </submittedName>
</protein>
<feature type="compositionally biased region" description="Basic residues" evidence="1">
    <location>
        <begin position="66"/>
        <end position="78"/>
    </location>
</feature>
<evidence type="ECO:0000313" key="3">
    <source>
        <dbReference type="Proteomes" id="UP000749646"/>
    </source>
</evidence>
<feature type="region of interest" description="Disordered" evidence="1">
    <location>
        <begin position="16"/>
        <end position="91"/>
    </location>
</feature>
<reference evidence="2" key="1">
    <citation type="journal article" date="2020" name="Fungal Divers.">
        <title>Resolving the Mortierellaceae phylogeny through synthesis of multi-gene phylogenetics and phylogenomics.</title>
        <authorList>
            <person name="Vandepol N."/>
            <person name="Liber J."/>
            <person name="Desiro A."/>
            <person name="Na H."/>
            <person name="Kennedy M."/>
            <person name="Barry K."/>
            <person name="Grigoriev I.V."/>
            <person name="Miller A.N."/>
            <person name="O'Donnell K."/>
            <person name="Stajich J.E."/>
            <person name="Bonito G."/>
        </authorList>
    </citation>
    <scope>NUCLEOTIDE SEQUENCE</scope>
    <source>
        <strain evidence="2">MES-2147</strain>
    </source>
</reference>